<feature type="signal peptide" evidence="1">
    <location>
        <begin position="1"/>
        <end position="29"/>
    </location>
</feature>
<dbReference type="Pfam" id="PF09912">
    <property type="entry name" value="DUF2141"/>
    <property type="match status" value="1"/>
</dbReference>
<reference evidence="2 3" key="1">
    <citation type="submission" date="2016-03" db="EMBL/GenBank/DDBJ databases">
        <title>Speciation and ecological success in dimly lit waters: horizontal gene transfer in a green sulfur bacteria bloom unveiled by metagenomic assembly.</title>
        <authorList>
            <person name="Llorens-Mares T."/>
            <person name="Liu Z."/>
            <person name="Allen L.Z."/>
            <person name="Rusch D.B."/>
            <person name="Craig M.T."/>
            <person name="Dupont C.L."/>
            <person name="Bryant D.A."/>
            <person name="Casamayor E.O."/>
        </authorList>
    </citation>
    <scope>NUCLEOTIDE SEQUENCE [LARGE SCALE GENOMIC DNA]</scope>
    <source>
        <strain evidence="2">CIII</strain>
    </source>
</reference>
<accession>A0A165LQL3</accession>
<dbReference type="InterPro" id="IPR018673">
    <property type="entry name" value="DUF2141"/>
</dbReference>
<keyword evidence="1" id="KW-0732">Signal</keyword>
<evidence type="ECO:0000313" key="2">
    <source>
        <dbReference type="EMBL" id="KZK74307.1"/>
    </source>
</evidence>
<comment type="caution">
    <text evidence="2">The sequence shown here is derived from an EMBL/GenBank/DDBJ whole genome shotgun (WGS) entry which is preliminary data.</text>
</comment>
<sequence length="152" mass="16243">MWRRGTVLRPLAVFLTLVPVLAGAGSLQAAETGSITVSVSGLSNENAGCIIALFNEKKGFPAKTARAARTLTIPAGVTSARFDAVPYGTYALTIFHDRNGNGRLDGNFLGMPKEGVGTSNNPRTSFGPPSFNDASFRLDDPEKEIRVNIRYL</sequence>
<gene>
    <name evidence="2" type="ORF">A3K90_06355</name>
</gene>
<evidence type="ECO:0000313" key="3">
    <source>
        <dbReference type="Proteomes" id="UP000076481"/>
    </source>
</evidence>
<dbReference type="AlphaFoldDB" id="A0A165LQL3"/>
<proteinExistence type="predicted"/>
<protein>
    <recommendedName>
        <fullName evidence="4">DUF2141 domain-containing protein</fullName>
    </recommendedName>
</protein>
<dbReference type="Proteomes" id="UP000076481">
    <property type="component" value="Unassembled WGS sequence"/>
</dbReference>
<feature type="chain" id="PRO_5007862008" description="DUF2141 domain-containing protein" evidence="1">
    <location>
        <begin position="30"/>
        <end position="152"/>
    </location>
</feature>
<dbReference type="EMBL" id="LVWG01000029">
    <property type="protein sequence ID" value="KZK74307.1"/>
    <property type="molecule type" value="Genomic_DNA"/>
</dbReference>
<name>A0A165LQL3_PELLU</name>
<evidence type="ECO:0008006" key="4">
    <source>
        <dbReference type="Google" id="ProtNLM"/>
    </source>
</evidence>
<organism evidence="2 3">
    <name type="scientific">Pelodictyon luteolum</name>
    <dbReference type="NCBI Taxonomy" id="1100"/>
    <lineage>
        <taxon>Bacteria</taxon>
        <taxon>Pseudomonadati</taxon>
        <taxon>Chlorobiota</taxon>
        <taxon>Chlorobiia</taxon>
        <taxon>Chlorobiales</taxon>
        <taxon>Chlorobiaceae</taxon>
        <taxon>Chlorobium/Pelodictyon group</taxon>
        <taxon>Pelodictyon</taxon>
    </lineage>
</organism>
<evidence type="ECO:0000256" key="1">
    <source>
        <dbReference type="SAM" id="SignalP"/>
    </source>
</evidence>